<feature type="domain" description="HTH lysR-type" evidence="5">
    <location>
        <begin position="24"/>
        <end position="81"/>
    </location>
</feature>
<feature type="region of interest" description="Disordered" evidence="4">
    <location>
        <begin position="336"/>
        <end position="358"/>
    </location>
</feature>
<gene>
    <name evidence="6" type="ORF">RGF97_05125</name>
</gene>
<dbReference type="Gene3D" id="1.10.10.10">
    <property type="entry name" value="Winged helix-like DNA-binding domain superfamily/Winged helix DNA-binding domain"/>
    <property type="match status" value="1"/>
</dbReference>
<dbReference type="Pfam" id="PF00126">
    <property type="entry name" value="HTH_1"/>
    <property type="match status" value="1"/>
</dbReference>
<dbReference type="SUPFAM" id="SSF46785">
    <property type="entry name" value="Winged helix' DNA-binding domain"/>
    <property type="match status" value="1"/>
</dbReference>
<evidence type="ECO:0000256" key="2">
    <source>
        <dbReference type="ARBA" id="ARBA00023015"/>
    </source>
</evidence>
<keyword evidence="7" id="KW-1185">Reference proteome</keyword>
<protein>
    <submittedName>
        <fullName evidence="6">LysR family transcriptional regulator</fullName>
    </submittedName>
</protein>
<dbReference type="InterPro" id="IPR036388">
    <property type="entry name" value="WH-like_DNA-bd_sf"/>
</dbReference>
<name>A0ABY9RQ78_9ACTN</name>
<dbReference type="PANTHER" id="PTHR30126:SF39">
    <property type="entry name" value="HTH-TYPE TRANSCRIPTIONAL REGULATOR CYSL"/>
    <property type="match status" value="1"/>
</dbReference>
<dbReference type="EMBL" id="CP133762">
    <property type="protein sequence ID" value="WMX44358.1"/>
    <property type="molecule type" value="Genomic_DNA"/>
</dbReference>
<accession>A0ABY9RQ78</accession>
<keyword evidence="2" id="KW-0805">Transcription regulation</keyword>
<proteinExistence type="inferred from homology"/>
<sequence length="358" mass="37963">MGVTGHPSASCRRGAARGVVHVDIDARTLRTFREVTLTGSFTQAARRLGYSQSSVTAQMRALERQVGEPVFERLPNGVRLTRTGAVLCDYARQILTLVGEMEAALRRPAANPPRMTVGVVPALAYGQQLARLTHIGRRLLSGAQLALRVMGTGEIHDAFRAGSIDGALVLTAADADDQLAALPGALADPLRPERPDELTEVRLQEVEFAPVIGVAARHRGPAAGRQVVIADPDCPSQRWLPEFLRLRSDGPPEIHELGSMAGVRAAAQSGLGCAMLPMALAASPREAGGLRPLPGVPRMRWNASMLSVRGDDRPALDWENLAETLRQATALACAGSLDEEPEGTPAVSALGPDPDFAG</sequence>
<dbReference type="Proteomes" id="UP001250858">
    <property type="component" value="Chromosome"/>
</dbReference>
<evidence type="ECO:0000313" key="6">
    <source>
        <dbReference type="EMBL" id="WMX44358.1"/>
    </source>
</evidence>
<dbReference type="PRINTS" id="PR00039">
    <property type="entry name" value="HTHLYSR"/>
</dbReference>
<dbReference type="Gene3D" id="3.40.190.10">
    <property type="entry name" value="Periplasmic binding protein-like II"/>
    <property type="match status" value="2"/>
</dbReference>
<dbReference type="PANTHER" id="PTHR30126">
    <property type="entry name" value="HTH-TYPE TRANSCRIPTIONAL REGULATOR"/>
    <property type="match status" value="1"/>
</dbReference>
<dbReference type="PROSITE" id="PS50931">
    <property type="entry name" value="HTH_LYSR"/>
    <property type="match status" value="1"/>
</dbReference>
<evidence type="ECO:0000313" key="7">
    <source>
        <dbReference type="Proteomes" id="UP001250858"/>
    </source>
</evidence>
<organism evidence="6 7">
    <name type="scientific">Streptomyces roseicoloratus</name>
    <dbReference type="NCBI Taxonomy" id="2508722"/>
    <lineage>
        <taxon>Bacteria</taxon>
        <taxon>Bacillati</taxon>
        <taxon>Actinomycetota</taxon>
        <taxon>Actinomycetes</taxon>
        <taxon>Kitasatosporales</taxon>
        <taxon>Streptomycetaceae</taxon>
        <taxon>Streptomyces</taxon>
    </lineage>
</organism>
<dbReference type="InterPro" id="IPR000847">
    <property type="entry name" value="LysR_HTH_N"/>
</dbReference>
<keyword evidence="3" id="KW-0804">Transcription</keyword>
<evidence type="ECO:0000256" key="1">
    <source>
        <dbReference type="ARBA" id="ARBA00009437"/>
    </source>
</evidence>
<evidence type="ECO:0000256" key="3">
    <source>
        <dbReference type="ARBA" id="ARBA00023163"/>
    </source>
</evidence>
<comment type="similarity">
    <text evidence="1">Belongs to the LysR transcriptional regulatory family.</text>
</comment>
<evidence type="ECO:0000259" key="5">
    <source>
        <dbReference type="PROSITE" id="PS50931"/>
    </source>
</evidence>
<dbReference type="RefSeq" id="WP_309547973.1">
    <property type="nucleotide sequence ID" value="NZ_CP133762.1"/>
</dbReference>
<dbReference type="SUPFAM" id="SSF53850">
    <property type="entry name" value="Periplasmic binding protein-like II"/>
    <property type="match status" value="1"/>
</dbReference>
<dbReference type="InterPro" id="IPR036390">
    <property type="entry name" value="WH_DNA-bd_sf"/>
</dbReference>
<reference evidence="6 7" key="1">
    <citation type="submission" date="2023-09" db="EMBL/GenBank/DDBJ databases">
        <title>Complete genome of Streptomyces roseicoloratus T14.</title>
        <authorList>
            <person name="Bashizi T."/>
            <person name="Kim M.-J."/>
            <person name="Lee G."/>
            <person name="Tagele S.B."/>
            <person name="Shin J.-H."/>
        </authorList>
    </citation>
    <scope>NUCLEOTIDE SEQUENCE [LARGE SCALE GENOMIC DNA]</scope>
    <source>
        <strain evidence="6 7">T14</strain>
    </source>
</reference>
<evidence type="ECO:0000256" key="4">
    <source>
        <dbReference type="SAM" id="MobiDB-lite"/>
    </source>
</evidence>